<name>A0A1E5WL67_9POAL</name>
<protein>
    <submittedName>
        <fullName evidence="1">Uncharacterized protein</fullName>
    </submittedName>
</protein>
<organism evidence="1 2">
    <name type="scientific">Dichanthelium oligosanthes</name>
    <dbReference type="NCBI Taxonomy" id="888268"/>
    <lineage>
        <taxon>Eukaryota</taxon>
        <taxon>Viridiplantae</taxon>
        <taxon>Streptophyta</taxon>
        <taxon>Embryophyta</taxon>
        <taxon>Tracheophyta</taxon>
        <taxon>Spermatophyta</taxon>
        <taxon>Magnoliopsida</taxon>
        <taxon>Liliopsida</taxon>
        <taxon>Poales</taxon>
        <taxon>Poaceae</taxon>
        <taxon>PACMAD clade</taxon>
        <taxon>Panicoideae</taxon>
        <taxon>Panicodae</taxon>
        <taxon>Paniceae</taxon>
        <taxon>Dichantheliinae</taxon>
        <taxon>Dichanthelium</taxon>
    </lineage>
</organism>
<gene>
    <name evidence="1" type="ORF">BAE44_0000880</name>
</gene>
<comment type="caution">
    <text evidence="1">The sequence shown here is derived from an EMBL/GenBank/DDBJ whole genome shotgun (WGS) entry which is preliminary data.</text>
</comment>
<accession>A0A1E5WL67</accession>
<reference evidence="1 2" key="1">
    <citation type="submission" date="2016-09" db="EMBL/GenBank/DDBJ databases">
        <title>The draft genome of Dichanthelium oligosanthes: A C3 panicoid grass species.</title>
        <authorList>
            <person name="Studer A.J."/>
            <person name="Schnable J.C."/>
            <person name="Brutnell T.P."/>
        </authorList>
    </citation>
    <scope>NUCLEOTIDE SEQUENCE [LARGE SCALE GENOMIC DNA]</scope>
    <source>
        <strain evidence="2">cv. Kellogg 1175</strain>
        <tissue evidence="1">Leaf</tissue>
    </source>
</reference>
<keyword evidence="2" id="KW-1185">Reference proteome</keyword>
<dbReference type="EMBL" id="LWDX02003013">
    <property type="protein sequence ID" value="OEL38103.1"/>
    <property type="molecule type" value="Genomic_DNA"/>
</dbReference>
<evidence type="ECO:0000313" key="1">
    <source>
        <dbReference type="EMBL" id="OEL38103.1"/>
    </source>
</evidence>
<sequence>MRKAHRVVLSSSLCLDGTSEELVNCKDLCMSIVHTTIFHIHTVNLPHRSDDPHKATTHCDSQ</sequence>
<dbReference type="AlphaFoldDB" id="A0A1E5WL67"/>
<evidence type="ECO:0000313" key="2">
    <source>
        <dbReference type="Proteomes" id="UP000095767"/>
    </source>
</evidence>
<proteinExistence type="predicted"/>
<dbReference type="Proteomes" id="UP000095767">
    <property type="component" value="Unassembled WGS sequence"/>
</dbReference>